<dbReference type="EMBL" id="UINC01195780">
    <property type="protein sequence ID" value="SVE12507.1"/>
    <property type="molecule type" value="Genomic_DNA"/>
</dbReference>
<evidence type="ECO:0000256" key="1">
    <source>
        <dbReference type="ARBA" id="ARBA00004651"/>
    </source>
</evidence>
<evidence type="ECO:0000256" key="5">
    <source>
        <dbReference type="ARBA" id="ARBA00022970"/>
    </source>
</evidence>
<comment type="subcellular location">
    <subcellularLocation>
        <location evidence="1">Cell membrane</location>
        <topology evidence="1">Multi-pass membrane protein</topology>
    </subcellularLocation>
</comment>
<keyword evidence="2" id="KW-0813">Transport</keyword>
<keyword evidence="4 9" id="KW-0812">Transmembrane</keyword>
<proteinExistence type="inferred from homology"/>
<evidence type="ECO:0000256" key="7">
    <source>
        <dbReference type="ARBA" id="ARBA00023136"/>
    </source>
</evidence>
<evidence type="ECO:0000313" key="10">
    <source>
        <dbReference type="EMBL" id="SVE12507.1"/>
    </source>
</evidence>
<evidence type="ECO:0000256" key="4">
    <source>
        <dbReference type="ARBA" id="ARBA00022692"/>
    </source>
</evidence>
<keyword evidence="3" id="KW-1003">Cell membrane</keyword>
<dbReference type="AlphaFoldDB" id="A0A383AXC8"/>
<dbReference type="GO" id="GO:0022857">
    <property type="term" value="F:transmembrane transporter activity"/>
    <property type="evidence" value="ECO:0007669"/>
    <property type="project" value="InterPro"/>
</dbReference>
<organism evidence="10">
    <name type="scientific">marine metagenome</name>
    <dbReference type="NCBI Taxonomy" id="408172"/>
    <lineage>
        <taxon>unclassified sequences</taxon>
        <taxon>metagenomes</taxon>
        <taxon>ecological metagenomes</taxon>
    </lineage>
</organism>
<evidence type="ECO:0000256" key="3">
    <source>
        <dbReference type="ARBA" id="ARBA00022475"/>
    </source>
</evidence>
<feature type="transmembrane region" description="Helical" evidence="9">
    <location>
        <begin position="66"/>
        <end position="87"/>
    </location>
</feature>
<feature type="transmembrane region" description="Helical" evidence="9">
    <location>
        <begin position="159"/>
        <end position="182"/>
    </location>
</feature>
<dbReference type="CDD" id="cd06582">
    <property type="entry name" value="TM_PBP1_LivH_like"/>
    <property type="match status" value="1"/>
</dbReference>
<feature type="transmembrane region" description="Helical" evidence="9">
    <location>
        <begin position="107"/>
        <end position="130"/>
    </location>
</feature>
<dbReference type="GO" id="GO:0005886">
    <property type="term" value="C:plasma membrane"/>
    <property type="evidence" value="ECO:0007669"/>
    <property type="project" value="UniProtKB-SubCell"/>
</dbReference>
<dbReference type="PANTHER" id="PTHR11795:SF445">
    <property type="entry name" value="AMINO ACID ABC TRANSPORTER PERMEASE PROTEIN"/>
    <property type="match status" value="1"/>
</dbReference>
<comment type="similarity">
    <text evidence="8">Belongs to the binding-protein-dependent transport system permease family. LivHM subfamily.</text>
</comment>
<evidence type="ECO:0000256" key="9">
    <source>
        <dbReference type="SAM" id="Phobius"/>
    </source>
</evidence>
<name>A0A383AXC8_9ZZZZ</name>
<dbReference type="Pfam" id="PF02653">
    <property type="entry name" value="BPD_transp_2"/>
    <property type="match status" value="1"/>
</dbReference>
<evidence type="ECO:0000256" key="2">
    <source>
        <dbReference type="ARBA" id="ARBA00022448"/>
    </source>
</evidence>
<keyword evidence="7 9" id="KW-0472">Membrane</keyword>
<feature type="non-terminal residue" evidence="10">
    <location>
        <position position="248"/>
    </location>
</feature>
<sequence length="248" mass="26618">MNLANGEFLVLGALAAFWIFVVDAISPILTMLIVGPMSFFGNWVIYQLLLRPLVRRAKNQGHLEVDSILATFGMSFVLVGIMVSIHGEYFTYSYLAEPFEIVGETFALNRIVAFCFAVLLGGALWLWLYLTRPGMAMRAVSVSTEASGLVGINVPRMSALAFAFGGAVTTMGGTLISTFITLDASVGVIFTMKALIIIIMGGVGDIRGLIIASIILGLVETTVARLIDPGLTLAAAYAIFVLVLLFRP</sequence>
<reference evidence="10" key="1">
    <citation type="submission" date="2018-05" db="EMBL/GenBank/DDBJ databases">
        <authorList>
            <person name="Lanie J.A."/>
            <person name="Ng W.-L."/>
            <person name="Kazmierczak K.M."/>
            <person name="Andrzejewski T.M."/>
            <person name="Davidsen T.M."/>
            <person name="Wayne K.J."/>
            <person name="Tettelin H."/>
            <person name="Glass J.I."/>
            <person name="Rusch D."/>
            <person name="Podicherti R."/>
            <person name="Tsui H.-C.T."/>
            <person name="Winkler M.E."/>
        </authorList>
    </citation>
    <scope>NUCLEOTIDE SEQUENCE</scope>
</reference>
<gene>
    <name evidence="10" type="ORF">METZ01_LOCUS465361</name>
</gene>
<evidence type="ECO:0000256" key="8">
    <source>
        <dbReference type="ARBA" id="ARBA00037998"/>
    </source>
</evidence>
<evidence type="ECO:0000256" key="6">
    <source>
        <dbReference type="ARBA" id="ARBA00022989"/>
    </source>
</evidence>
<keyword evidence="6 9" id="KW-1133">Transmembrane helix</keyword>
<keyword evidence="5" id="KW-0029">Amino-acid transport</keyword>
<protein>
    <recommendedName>
        <fullName evidence="11">Branched-chain amino acid ABC transporter permease</fullName>
    </recommendedName>
</protein>
<dbReference type="PANTHER" id="PTHR11795">
    <property type="entry name" value="BRANCHED-CHAIN AMINO ACID TRANSPORT SYSTEM PERMEASE PROTEIN LIVH"/>
    <property type="match status" value="1"/>
</dbReference>
<dbReference type="GO" id="GO:0006865">
    <property type="term" value="P:amino acid transport"/>
    <property type="evidence" value="ECO:0007669"/>
    <property type="project" value="UniProtKB-KW"/>
</dbReference>
<feature type="transmembrane region" description="Helical" evidence="9">
    <location>
        <begin position="194"/>
        <end position="219"/>
    </location>
</feature>
<dbReference type="InterPro" id="IPR052157">
    <property type="entry name" value="BCAA_transport_permease"/>
</dbReference>
<feature type="transmembrane region" description="Helical" evidence="9">
    <location>
        <begin position="226"/>
        <end position="246"/>
    </location>
</feature>
<dbReference type="InterPro" id="IPR001851">
    <property type="entry name" value="ABC_transp_permease"/>
</dbReference>
<evidence type="ECO:0008006" key="11">
    <source>
        <dbReference type="Google" id="ProtNLM"/>
    </source>
</evidence>
<feature type="transmembrane region" description="Helical" evidence="9">
    <location>
        <begin position="34"/>
        <end position="54"/>
    </location>
</feature>
<accession>A0A383AXC8</accession>